<dbReference type="PANTHER" id="PTHR42760:SF103">
    <property type="entry name" value="SHORT-CHAIN DEHYDROGENASE_REDUCTASE SDR"/>
    <property type="match status" value="1"/>
</dbReference>
<accession>A0AAV9HPQ7</accession>
<reference evidence="4" key="1">
    <citation type="journal article" date="2023" name="Mol. Phylogenet. Evol.">
        <title>Genome-scale phylogeny and comparative genomics of the fungal order Sordariales.</title>
        <authorList>
            <person name="Hensen N."/>
            <person name="Bonometti L."/>
            <person name="Westerberg I."/>
            <person name="Brannstrom I.O."/>
            <person name="Guillou S."/>
            <person name="Cros-Aarteil S."/>
            <person name="Calhoun S."/>
            <person name="Haridas S."/>
            <person name="Kuo A."/>
            <person name="Mondo S."/>
            <person name="Pangilinan J."/>
            <person name="Riley R."/>
            <person name="LaButti K."/>
            <person name="Andreopoulos B."/>
            <person name="Lipzen A."/>
            <person name="Chen C."/>
            <person name="Yan M."/>
            <person name="Daum C."/>
            <person name="Ng V."/>
            <person name="Clum A."/>
            <person name="Steindorff A."/>
            <person name="Ohm R.A."/>
            <person name="Martin F."/>
            <person name="Silar P."/>
            <person name="Natvig D.O."/>
            <person name="Lalanne C."/>
            <person name="Gautier V."/>
            <person name="Ament-Velasquez S.L."/>
            <person name="Kruys A."/>
            <person name="Hutchinson M.I."/>
            <person name="Powell A.J."/>
            <person name="Barry K."/>
            <person name="Miller A.N."/>
            <person name="Grigoriev I.V."/>
            <person name="Debuchy R."/>
            <person name="Gladieux P."/>
            <person name="Hiltunen Thoren M."/>
            <person name="Johannesson H."/>
        </authorList>
    </citation>
    <scope>NUCLEOTIDE SEQUENCE</scope>
    <source>
        <strain evidence="4">PSN324</strain>
    </source>
</reference>
<comment type="caution">
    <text evidence="4">The sequence shown here is derived from an EMBL/GenBank/DDBJ whole genome shotgun (WGS) entry which is preliminary data.</text>
</comment>
<dbReference type="InterPro" id="IPR036291">
    <property type="entry name" value="NAD(P)-bd_dom_sf"/>
</dbReference>
<keyword evidence="3" id="KW-0560">Oxidoreductase</keyword>
<protein>
    <submittedName>
        <fullName evidence="4">Uncharacterized protein</fullName>
    </submittedName>
</protein>
<dbReference type="PRINTS" id="PR00081">
    <property type="entry name" value="GDHRDH"/>
</dbReference>
<dbReference type="GO" id="GO:0050085">
    <property type="term" value="F:mannitol 2-dehydrogenase (NADP+) activity"/>
    <property type="evidence" value="ECO:0007669"/>
    <property type="project" value="UniProtKB-ARBA"/>
</dbReference>
<dbReference type="AlphaFoldDB" id="A0AAV9HPQ7"/>
<organism evidence="4 5">
    <name type="scientific">Cladorrhinum samala</name>
    <dbReference type="NCBI Taxonomy" id="585594"/>
    <lineage>
        <taxon>Eukaryota</taxon>
        <taxon>Fungi</taxon>
        <taxon>Dikarya</taxon>
        <taxon>Ascomycota</taxon>
        <taxon>Pezizomycotina</taxon>
        <taxon>Sordariomycetes</taxon>
        <taxon>Sordariomycetidae</taxon>
        <taxon>Sordariales</taxon>
        <taxon>Podosporaceae</taxon>
        <taxon>Cladorrhinum</taxon>
    </lineage>
</organism>
<dbReference type="PANTHER" id="PTHR42760">
    <property type="entry name" value="SHORT-CHAIN DEHYDROGENASES/REDUCTASES FAMILY MEMBER"/>
    <property type="match status" value="1"/>
</dbReference>
<name>A0AAV9HPQ7_9PEZI</name>
<dbReference type="PROSITE" id="PS00061">
    <property type="entry name" value="ADH_SHORT"/>
    <property type="match status" value="1"/>
</dbReference>
<dbReference type="SUPFAM" id="SSF51735">
    <property type="entry name" value="NAD(P)-binding Rossmann-fold domains"/>
    <property type="match status" value="1"/>
</dbReference>
<sequence>MAAAARAVRMAPRLAALGRPAITRSVPSVAQRAAFSVSAGRFKSEVIKETEVPVSVYSPDSKGTASASSDHFTIPVKTNSRPSELAPEEEEVVPLQDKVYNQMPRTLQKMSVHGKVIIITGGARGLGNHMARACAEAGAKAVVIFDANQDLGDESAAELHQKTGLPVSFFKVDVRDGHAIDAAVQNVVDLYGAPDVLVNSAGIADSNIKAETYDPAMFRRLIDINLTGSFLMSQSVGRAMMAAGKPGSIILVASMSGSIVNYPQEQSCYNASKAGVIQLGKSLAAEWAKYNIRVNCISPGYMDTALNKVPALDAQKKIWKSLTPQARLGAVDDLNGLCVFLASDASGFMTGSNVIIDGGYTLY</sequence>
<evidence type="ECO:0000313" key="5">
    <source>
        <dbReference type="Proteomes" id="UP001321749"/>
    </source>
</evidence>
<keyword evidence="5" id="KW-1185">Reference proteome</keyword>
<dbReference type="FunFam" id="3.40.50.720:FF:000090">
    <property type="entry name" value="NADP-dependent mannitol dehydrogenase"/>
    <property type="match status" value="1"/>
</dbReference>
<comment type="similarity">
    <text evidence="1">Belongs to the short-chain dehydrogenases/reductases (SDR) family.</text>
</comment>
<dbReference type="InterPro" id="IPR020904">
    <property type="entry name" value="Sc_DH/Rdtase_CS"/>
</dbReference>
<dbReference type="Gene3D" id="3.40.50.720">
    <property type="entry name" value="NAD(P)-binding Rossmann-like Domain"/>
    <property type="match status" value="1"/>
</dbReference>
<dbReference type="Proteomes" id="UP001321749">
    <property type="component" value="Unassembled WGS sequence"/>
</dbReference>
<dbReference type="PRINTS" id="PR00080">
    <property type="entry name" value="SDRFAMILY"/>
</dbReference>
<evidence type="ECO:0000313" key="4">
    <source>
        <dbReference type="EMBL" id="KAK4461844.1"/>
    </source>
</evidence>
<reference evidence="4" key="2">
    <citation type="submission" date="2023-06" db="EMBL/GenBank/DDBJ databases">
        <authorList>
            <consortium name="Lawrence Berkeley National Laboratory"/>
            <person name="Mondo S.J."/>
            <person name="Hensen N."/>
            <person name="Bonometti L."/>
            <person name="Westerberg I."/>
            <person name="Brannstrom I.O."/>
            <person name="Guillou S."/>
            <person name="Cros-Aarteil S."/>
            <person name="Calhoun S."/>
            <person name="Haridas S."/>
            <person name="Kuo A."/>
            <person name="Pangilinan J."/>
            <person name="Riley R."/>
            <person name="Labutti K."/>
            <person name="Andreopoulos B."/>
            <person name="Lipzen A."/>
            <person name="Chen C."/>
            <person name="Yanf M."/>
            <person name="Daum C."/>
            <person name="Ng V."/>
            <person name="Clum A."/>
            <person name="Steindorff A."/>
            <person name="Ohm R."/>
            <person name="Martin F."/>
            <person name="Silar P."/>
            <person name="Natvig D."/>
            <person name="Lalanne C."/>
            <person name="Gautier V."/>
            <person name="Ament-Velasquez S.L."/>
            <person name="Kruys A."/>
            <person name="Hutchinson M.I."/>
            <person name="Powell A.J."/>
            <person name="Barry K."/>
            <person name="Miller A.N."/>
            <person name="Grigoriev I.V."/>
            <person name="Debuchy R."/>
            <person name="Gladieux P."/>
            <person name="Thoren M.H."/>
            <person name="Johannesson H."/>
        </authorList>
    </citation>
    <scope>NUCLEOTIDE SEQUENCE</scope>
    <source>
        <strain evidence="4">PSN324</strain>
    </source>
</reference>
<dbReference type="EMBL" id="MU864983">
    <property type="protein sequence ID" value="KAK4461844.1"/>
    <property type="molecule type" value="Genomic_DNA"/>
</dbReference>
<dbReference type="Pfam" id="PF13561">
    <property type="entry name" value="adh_short_C2"/>
    <property type="match status" value="1"/>
</dbReference>
<gene>
    <name evidence="4" type="ORF">QBC42DRAFT_88230</name>
</gene>
<evidence type="ECO:0000256" key="3">
    <source>
        <dbReference type="ARBA" id="ARBA00023002"/>
    </source>
</evidence>
<keyword evidence="2" id="KW-0521">NADP</keyword>
<dbReference type="InterPro" id="IPR002347">
    <property type="entry name" value="SDR_fam"/>
</dbReference>
<evidence type="ECO:0000256" key="1">
    <source>
        <dbReference type="ARBA" id="ARBA00006484"/>
    </source>
</evidence>
<evidence type="ECO:0000256" key="2">
    <source>
        <dbReference type="ARBA" id="ARBA00022857"/>
    </source>
</evidence>
<proteinExistence type="inferred from homology"/>
<dbReference type="GO" id="GO:0019594">
    <property type="term" value="P:mannitol metabolic process"/>
    <property type="evidence" value="ECO:0007669"/>
    <property type="project" value="UniProtKB-ARBA"/>
</dbReference>